<evidence type="ECO:0000256" key="9">
    <source>
        <dbReference type="SAM" id="MobiDB-lite"/>
    </source>
</evidence>
<feature type="compositionally biased region" description="Basic and acidic residues" evidence="9">
    <location>
        <begin position="128"/>
        <end position="142"/>
    </location>
</feature>
<keyword evidence="3" id="KW-0812">Transmembrane</keyword>
<dbReference type="EMBL" id="BEYU01000017">
    <property type="protein sequence ID" value="GBG25978.1"/>
    <property type="molecule type" value="Genomic_DNA"/>
</dbReference>
<evidence type="ECO:0000256" key="8">
    <source>
        <dbReference type="SAM" id="Coils"/>
    </source>
</evidence>
<reference evidence="10 11" key="1">
    <citation type="submission" date="2017-12" db="EMBL/GenBank/DDBJ databases">
        <title>Sequencing, de novo assembly and annotation of complete genome of a new Thraustochytrid species, strain FCC1311.</title>
        <authorList>
            <person name="Sedici K."/>
            <person name="Godart F."/>
            <person name="Aiese Cigliano R."/>
            <person name="Sanseverino W."/>
            <person name="Barakat M."/>
            <person name="Ortet P."/>
            <person name="Marechal E."/>
            <person name="Cagnac O."/>
            <person name="Amato A."/>
        </authorList>
    </citation>
    <scope>NUCLEOTIDE SEQUENCE [LARGE SCALE GENOMIC DNA]</scope>
</reference>
<evidence type="ECO:0000313" key="11">
    <source>
        <dbReference type="Proteomes" id="UP000241890"/>
    </source>
</evidence>
<dbReference type="InParanoid" id="A0A2R5G863"/>
<keyword evidence="5" id="KW-1133">Transmembrane helix</keyword>
<gene>
    <name evidence="10" type="ORF">FCC1311_021982</name>
</gene>
<evidence type="ECO:0000256" key="4">
    <source>
        <dbReference type="ARBA" id="ARBA00022792"/>
    </source>
</evidence>
<keyword evidence="4" id="KW-0999">Mitochondrion inner membrane</keyword>
<evidence type="ECO:0000256" key="6">
    <source>
        <dbReference type="ARBA" id="ARBA00023128"/>
    </source>
</evidence>
<dbReference type="InterPro" id="IPR019133">
    <property type="entry name" value="MIC60"/>
</dbReference>
<comment type="subcellular location">
    <subcellularLocation>
        <location evidence="1">Mitochondrion inner membrane</location>
    </subcellularLocation>
</comment>
<dbReference type="GO" id="GO:0042407">
    <property type="term" value="P:cristae formation"/>
    <property type="evidence" value="ECO:0007669"/>
    <property type="project" value="TreeGrafter"/>
</dbReference>
<organism evidence="10 11">
    <name type="scientific">Hondaea fermentalgiana</name>
    <dbReference type="NCBI Taxonomy" id="2315210"/>
    <lineage>
        <taxon>Eukaryota</taxon>
        <taxon>Sar</taxon>
        <taxon>Stramenopiles</taxon>
        <taxon>Bigyra</taxon>
        <taxon>Labyrinthulomycetes</taxon>
        <taxon>Thraustochytrida</taxon>
        <taxon>Thraustochytriidae</taxon>
        <taxon>Hondaea</taxon>
    </lineage>
</organism>
<keyword evidence="6" id="KW-0496">Mitochondrion</keyword>
<dbReference type="Pfam" id="PF09731">
    <property type="entry name" value="Mitofilin"/>
    <property type="match status" value="1"/>
</dbReference>
<dbReference type="GO" id="GO:0061617">
    <property type="term" value="C:MICOS complex"/>
    <property type="evidence" value="ECO:0007669"/>
    <property type="project" value="TreeGrafter"/>
</dbReference>
<dbReference type="PANTHER" id="PTHR15415">
    <property type="entry name" value="MITOFILIN"/>
    <property type="match status" value="1"/>
</dbReference>
<dbReference type="AlphaFoldDB" id="A0A2R5G863"/>
<proteinExistence type="inferred from homology"/>
<dbReference type="PANTHER" id="PTHR15415:SF7">
    <property type="entry name" value="MICOS COMPLEX SUBUNIT MIC60"/>
    <property type="match status" value="1"/>
</dbReference>
<sequence>MTREDSEFRKKFEASAPAVYDMVSPYLIDDHSETTGSSHEFDGFNLAALKSELDDIESRIESAASKGVTFTKEEVSAIKHKVEDKLAQITKGSEAKDEAPKDAKSTAKTEASAQQSDAEDEEEEEKEPEPTTEKKKATISRGKLDAIQRRARGLKAKADQSAAQQIKDMETELRKDLEVVLAHDLGSLDEEGLRRRVVQLVLELKDRNRWEAMRMYELTKQHTDDVVKKYDELLRDQSERYEDLIRAEAADAASRASDAADQRAEEHFSRVIFNKEQQWHRNTQEALERQRAELARDMEQKFAQAKAQLESKASEDIASRVKALGALKDKVKSLQSALQKRSDNEQLARNLRQMSLAVLEAQDALYKRPQEVGFALQKLKAAAGGDQSIESSLSALSPRILHSGVADELDLLQRFESVYDECYKVALVPDENAGIVEYAVARAVAALTFRRSDAPASSEDQEFHLTRARALLREKHDLAASLKEMECLRGLVKNTASDWVAEAKDRVAVEQALVLVKSHLSVLSASLSK</sequence>
<keyword evidence="8" id="KW-0175">Coiled coil</keyword>
<comment type="similarity">
    <text evidence="2">Belongs to the MICOS complex subunit Mic60 family.</text>
</comment>
<protein>
    <submittedName>
        <fullName evidence="10">MICOS complex subunit mic60</fullName>
    </submittedName>
</protein>
<dbReference type="Proteomes" id="UP000241890">
    <property type="component" value="Unassembled WGS sequence"/>
</dbReference>
<evidence type="ECO:0000256" key="1">
    <source>
        <dbReference type="ARBA" id="ARBA00004273"/>
    </source>
</evidence>
<accession>A0A2R5G863</accession>
<evidence type="ECO:0000256" key="5">
    <source>
        <dbReference type="ARBA" id="ARBA00022989"/>
    </source>
</evidence>
<evidence type="ECO:0000256" key="2">
    <source>
        <dbReference type="ARBA" id="ARBA00010877"/>
    </source>
</evidence>
<keyword evidence="7" id="KW-0472">Membrane</keyword>
<evidence type="ECO:0000256" key="7">
    <source>
        <dbReference type="ARBA" id="ARBA00023136"/>
    </source>
</evidence>
<feature type="compositionally biased region" description="Basic and acidic residues" evidence="9">
    <location>
        <begin position="93"/>
        <end position="107"/>
    </location>
</feature>
<evidence type="ECO:0000256" key="3">
    <source>
        <dbReference type="ARBA" id="ARBA00022692"/>
    </source>
</evidence>
<keyword evidence="11" id="KW-1185">Reference proteome</keyword>
<name>A0A2R5G863_9STRA</name>
<evidence type="ECO:0000313" key="10">
    <source>
        <dbReference type="EMBL" id="GBG25978.1"/>
    </source>
</evidence>
<feature type="coiled-coil region" evidence="8">
    <location>
        <begin position="280"/>
        <end position="315"/>
    </location>
</feature>
<dbReference type="OrthoDB" id="10261039at2759"/>
<feature type="compositionally biased region" description="Acidic residues" evidence="9">
    <location>
        <begin position="117"/>
        <end position="127"/>
    </location>
</feature>
<comment type="caution">
    <text evidence="10">The sequence shown here is derived from an EMBL/GenBank/DDBJ whole genome shotgun (WGS) entry which is preliminary data.</text>
</comment>
<feature type="region of interest" description="Disordered" evidence="9">
    <location>
        <begin position="81"/>
        <end position="142"/>
    </location>
</feature>